<evidence type="ECO:0000256" key="2">
    <source>
        <dbReference type="ARBA" id="ARBA00022801"/>
    </source>
</evidence>
<comment type="similarity">
    <text evidence="1">Belongs to the AB hydrolase superfamily.</text>
</comment>
<dbReference type="PANTHER" id="PTHR22946">
    <property type="entry name" value="DIENELACTONE HYDROLASE DOMAIN-CONTAINING PROTEIN-RELATED"/>
    <property type="match status" value="1"/>
</dbReference>
<keyword evidence="4" id="KW-1185">Reference proteome</keyword>
<dbReference type="EMBL" id="FRAP01000011">
    <property type="protein sequence ID" value="SHK73754.1"/>
    <property type="molecule type" value="Genomic_DNA"/>
</dbReference>
<dbReference type="InterPro" id="IPR050261">
    <property type="entry name" value="FrsA_esterase"/>
</dbReference>
<evidence type="ECO:0000313" key="3">
    <source>
        <dbReference type="EMBL" id="SHK73754.1"/>
    </source>
</evidence>
<evidence type="ECO:0008006" key="5">
    <source>
        <dbReference type="Google" id="ProtNLM"/>
    </source>
</evidence>
<reference evidence="3 4" key="1">
    <citation type="submission" date="2016-11" db="EMBL/GenBank/DDBJ databases">
        <authorList>
            <person name="Jaros S."/>
            <person name="Januszkiewicz K."/>
            <person name="Wedrychowicz H."/>
        </authorList>
    </citation>
    <scope>NUCLEOTIDE SEQUENCE [LARGE SCALE GENOMIC DNA]</scope>
    <source>
        <strain evidence="3 4">DSM 43832</strain>
    </source>
</reference>
<dbReference type="InterPro" id="IPR010520">
    <property type="entry name" value="FrsA-like"/>
</dbReference>
<organism evidence="3 4">
    <name type="scientific">Pseudonocardia thermophila</name>
    <dbReference type="NCBI Taxonomy" id="1848"/>
    <lineage>
        <taxon>Bacteria</taxon>
        <taxon>Bacillati</taxon>
        <taxon>Actinomycetota</taxon>
        <taxon>Actinomycetes</taxon>
        <taxon>Pseudonocardiales</taxon>
        <taxon>Pseudonocardiaceae</taxon>
        <taxon>Pseudonocardia</taxon>
    </lineage>
</organism>
<dbReference type="GO" id="GO:0016787">
    <property type="term" value="F:hydrolase activity"/>
    <property type="evidence" value="ECO:0007669"/>
    <property type="project" value="UniProtKB-KW"/>
</dbReference>
<accession>A0A1M6UX49</accession>
<dbReference type="STRING" id="1848.SAMN05443637_11164"/>
<name>A0A1M6UX49_PSETH</name>
<dbReference type="Proteomes" id="UP000184363">
    <property type="component" value="Unassembled WGS sequence"/>
</dbReference>
<protein>
    <recommendedName>
        <fullName evidence="5">Alpha/beta hydrolase family protein</fullName>
    </recommendedName>
</protein>
<dbReference type="InterPro" id="IPR029058">
    <property type="entry name" value="AB_hydrolase_fold"/>
</dbReference>
<evidence type="ECO:0000313" key="4">
    <source>
        <dbReference type="Proteomes" id="UP000184363"/>
    </source>
</evidence>
<sequence>MVGGAVQIGQWQRMDNGWMLDVSDVVVGGEARSIEGARAWLRHHLELGRYPMRSVDGPAAVRTIGALTGVDPQQWCATWLGAADEFVAQAGAASDVRTAAKAWWQAYRFASLARFPAPNHPAKARAYELERAYFLRAVSLEDPPARRVEVPFHGRADEGESVVFYVVRPIGVARPPVVIASVGVDAGKEAAYDIARRYVDRGVAVVLVDIPGVGEAPVLAGPDAERMWDPVLDWIAANGLDADRVAVLGSAFGGYWAHKLAHTHRDRLVAAVNWGGGVHVSFQPSWQQMSCEAQSYLTEPVAVRARMFGVTTFDEYAPRCAALSLLDQGLLDTPSCPLLLVSGKDGLQSVADVTLSLEHGQPKTVRLFSGGHPAVEAAAAQDVICEWLIGHLTGSGNPPTRAWTERVTS</sequence>
<proteinExistence type="inferred from homology"/>
<dbReference type="Pfam" id="PF06500">
    <property type="entry name" value="FrsA-like"/>
    <property type="match status" value="1"/>
</dbReference>
<gene>
    <name evidence="3" type="ORF">SAMN05443637_11164</name>
</gene>
<keyword evidence="2" id="KW-0378">Hydrolase</keyword>
<dbReference type="PANTHER" id="PTHR22946:SF12">
    <property type="entry name" value="CONIDIAL PIGMENT BIOSYNTHESIS PROTEIN AYG1 (AFU_ORTHOLOGUE AFUA_2G17550)"/>
    <property type="match status" value="1"/>
</dbReference>
<dbReference type="AlphaFoldDB" id="A0A1M6UX49"/>
<dbReference type="Gene3D" id="3.40.50.1820">
    <property type="entry name" value="alpha/beta hydrolase"/>
    <property type="match status" value="1"/>
</dbReference>
<evidence type="ECO:0000256" key="1">
    <source>
        <dbReference type="ARBA" id="ARBA00008645"/>
    </source>
</evidence>
<dbReference type="SUPFAM" id="SSF53474">
    <property type="entry name" value="alpha/beta-Hydrolases"/>
    <property type="match status" value="1"/>
</dbReference>